<dbReference type="AlphaFoldDB" id="A0A5S5D395"/>
<protein>
    <submittedName>
        <fullName evidence="10">Peptide/nickel transport system permease protein</fullName>
    </submittedName>
</protein>
<evidence type="ECO:0000313" key="11">
    <source>
        <dbReference type="Proteomes" id="UP000322499"/>
    </source>
</evidence>
<reference evidence="10 11" key="1">
    <citation type="submission" date="2019-07" db="EMBL/GenBank/DDBJ databases">
        <title>Genomic Encyclopedia of Archaeal and Bacterial Type Strains, Phase II (KMG-II): from individual species to whole genera.</title>
        <authorList>
            <person name="Goeker M."/>
        </authorList>
    </citation>
    <scope>NUCLEOTIDE SEQUENCE [LARGE SCALE GENOMIC DNA]</scope>
    <source>
        <strain evidence="10 11">DSM 46842</strain>
    </source>
</reference>
<keyword evidence="4 7" id="KW-0812">Transmembrane</keyword>
<dbReference type="GO" id="GO:0055085">
    <property type="term" value="P:transmembrane transport"/>
    <property type="evidence" value="ECO:0007669"/>
    <property type="project" value="InterPro"/>
</dbReference>
<keyword evidence="5 7" id="KW-1133">Transmembrane helix</keyword>
<name>A0A5S5D395_9ACTN</name>
<evidence type="ECO:0000313" key="10">
    <source>
        <dbReference type="EMBL" id="TYP90507.1"/>
    </source>
</evidence>
<dbReference type="InterPro" id="IPR050366">
    <property type="entry name" value="BP-dependent_transpt_permease"/>
</dbReference>
<dbReference type="Proteomes" id="UP000322499">
    <property type="component" value="Unassembled WGS sequence"/>
</dbReference>
<evidence type="ECO:0000256" key="7">
    <source>
        <dbReference type="RuleBase" id="RU363032"/>
    </source>
</evidence>
<keyword evidence="3" id="KW-1003">Cell membrane</keyword>
<feature type="transmembrane region" description="Helical" evidence="7">
    <location>
        <begin position="187"/>
        <end position="206"/>
    </location>
</feature>
<feature type="compositionally biased region" description="Low complexity" evidence="8">
    <location>
        <begin position="17"/>
        <end position="46"/>
    </location>
</feature>
<dbReference type="PANTHER" id="PTHR43386:SF25">
    <property type="entry name" value="PEPTIDE ABC TRANSPORTER PERMEASE PROTEIN"/>
    <property type="match status" value="1"/>
</dbReference>
<feature type="domain" description="ABC transmembrane type-1" evidence="9">
    <location>
        <begin position="124"/>
        <end position="313"/>
    </location>
</feature>
<dbReference type="EMBL" id="VNHW01000001">
    <property type="protein sequence ID" value="TYP90507.1"/>
    <property type="molecule type" value="Genomic_DNA"/>
</dbReference>
<keyword evidence="2 7" id="KW-0813">Transport</keyword>
<gene>
    <name evidence="10" type="ORF">BD833_101225</name>
</gene>
<evidence type="ECO:0000256" key="4">
    <source>
        <dbReference type="ARBA" id="ARBA00022692"/>
    </source>
</evidence>
<dbReference type="Gene3D" id="1.10.3720.10">
    <property type="entry name" value="MetI-like"/>
    <property type="match status" value="1"/>
</dbReference>
<dbReference type="PROSITE" id="PS50928">
    <property type="entry name" value="ABC_TM1"/>
    <property type="match status" value="1"/>
</dbReference>
<sequence>MPAPEPAPNRPGRLVGADSEQATSSATSAAELQAGQFGNAAATTEPSPEPAQRRRRRKAGVLFYSCLAWLVLVVVVAITAPWLPIPGPDAIDIPNRQAPPFTAGHLLGTDGLGRDIASRLAYGARVSLIISIAAVVTGIVVGGTLGMVVGYFRGRIETVVMAAVDVILAFPALVLLLALVAFVGQSLTAITAVIAFVSIPFYARVARATTLAVSQREYVLAAGLLGARTRRILFREIMPNVILPVAAFGLIALGVVIVLEGSLAFLGLSVQAPAATWGSMIAEGRRYLDSDAHIALIPSVVMFLTVLSLNFVGDVLRSRFDVREANL</sequence>
<feature type="transmembrane region" description="Helical" evidence="7">
    <location>
        <begin position="159"/>
        <end position="181"/>
    </location>
</feature>
<comment type="similarity">
    <text evidence="7">Belongs to the binding-protein-dependent transport system permease family.</text>
</comment>
<feature type="transmembrane region" description="Helical" evidence="7">
    <location>
        <begin position="237"/>
        <end position="257"/>
    </location>
</feature>
<proteinExistence type="inferred from homology"/>
<evidence type="ECO:0000256" key="6">
    <source>
        <dbReference type="ARBA" id="ARBA00023136"/>
    </source>
</evidence>
<evidence type="ECO:0000259" key="9">
    <source>
        <dbReference type="PROSITE" id="PS50928"/>
    </source>
</evidence>
<feature type="transmembrane region" description="Helical" evidence="7">
    <location>
        <begin position="61"/>
        <end position="83"/>
    </location>
</feature>
<dbReference type="RefSeq" id="WP_208092267.1">
    <property type="nucleotide sequence ID" value="NZ_VNHW01000001.1"/>
</dbReference>
<dbReference type="Pfam" id="PF00528">
    <property type="entry name" value="BPD_transp_1"/>
    <property type="match status" value="1"/>
</dbReference>
<feature type="transmembrane region" description="Helical" evidence="7">
    <location>
        <begin position="128"/>
        <end position="152"/>
    </location>
</feature>
<dbReference type="GO" id="GO:0005886">
    <property type="term" value="C:plasma membrane"/>
    <property type="evidence" value="ECO:0007669"/>
    <property type="project" value="UniProtKB-SubCell"/>
</dbReference>
<accession>A0A5S5D395</accession>
<evidence type="ECO:0000256" key="8">
    <source>
        <dbReference type="SAM" id="MobiDB-lite"/>
    </source>
</evidence>
<dbReference type="CDD" id="cd06261">
    <property type="entry name" value="TM_PBP2"/>
    <property type="match status" value="1"/>
</dbReference>
<organism evidence="10 11">
    <name type="scientific">Blastococcus xanthinilyticus</name>
    <dbReference type="NCBI Taxonomy" id="1564164"/>
    <lineage>
        <taxon>Bacteria</taxon>
        <taxon>Bacillati</taxon>
        <taxon>Actinomycetota</taxon>
        <taxon>Actinomycetes</taxon>
        <taxon>Geodermatophilales</taxon>
        <taxon>Geodermatophilaceae</taxon>
        <taxon>Blastococcus</taxon>
    </lineage>
</organism>
<comment type="subcellular location">
    <subcellularLocation>
        <location evidence="1 7">Cell membrane</location>
        <topology evidence="1 7">Multi-pass membrane protein</topology>
    </subcellularLocation>
</comment>
<keyword evidence="6 7" id="KW-0472">Membrane</keyword>
<feature type="transmembrane region" description="Helical" evidence="7">
    <location>
        <begin position="294"/>
        <end position="313"/>
    </location>
</feature>
<evidence type="ECO:0000256" key="2">
    <source>
        <dbReference type="ARBA" id="ARBA00022448"/>
    </source>
</evidence>
<feature type="region of interest" description="Disordered" evidence="8">
    <location>
        <begin position="1"/>
        <end position="53"/>
    </location>
</feature>
<dbReference type="InterPro" id="IPR035906">
    <property type="entry name" value="MetI-like_sf"/>
</dbReference>
<keyword evidence="11" id="KW-1185">Reference proteome</keyword>
<evidence type="ECO:0000256" key="1">
    <source>
        <dbReference type="ARBA" id="ARBA00004651"/>
    </source>
</evidence>
<dbReference type="InterPro" id="IPR000515">
    <property type="entry name" value="MetI-like"/>
</dbReference>
<evidence type="ECO:0000256" key="5">
    <source>
        <dbReference type="ARBA" id="ARBA00022989"/>
    </source>
</evidence>
<dbReference type="SUPFAM" id="SSF161098">
    <property type="entry name" value="MetI-like"/>
    <property type="match status" value="1"/>
</dbReference>
<comment type="caution">
    <text evidence="10">The sequence shown here is derived from an EMBL/GenBank/DDBJ whole genome shotgun (WGS) entry which is preliminary data.</text>
</comment>
<evidence type="ECO:0000256" key="3">
    <source>
        <dbReference type="ARBA" id="ARBA00022475"/>
    </source>
</evidence>
<dbReference type="PANTHER" id="PTHR43386">
    <property type="entry name" value="OLIGOPEPTIDE TRANSPORT SYSTEM PERMEASE PROTEIN APPC"/>
    <property type="match status" value="1"/>
</dbReference>